<feature type="domain" description="HTH crp-type" evidence="1">
    <location>
        <begin position="20"/>
        <end position="71"/>
    </location>
</feature>
<organism evidence="2 3">
    <name type="scientific">Enterovibrio norvegicus</name>
    <dbReference type="NCBI Taxonomy" id="188144"/>
    <lineage>
        <taxon>Bacteria</taxon>
        <taxon>Pseudomonadati</taxon>
        <taxon>Pseudomonadota</taxon>
        <taxon>Gammaproteobacteria</taxon>
        <taxon>Vibrionales</taxon>
        <taxon>Vibrionaceae</taxon>
        <taxon>Enterovibrio</taxon>
    </lineage>
</organism>
<dbReference type="AlphaFoldDB" id="A0A2N7LFS7"/>
<dbReference type="Gene3D" id="1.10.10.10">
    <property type="entry name" value="Winged helix-like DNA-binding domain superfamily/Winged helix DNA-binding domain"/>
    <property type="match status" value="1"/>
</dbReference>
<evidence type="ECO:0000313" key="3">
    <source>
        <dbReference type="Proteomes" id="UP000235387"/>
    </source>
</evidence>
<dbReference type="EMBL" id="MDAL01000008">
    <property type="protein sequence ID" value="PMN94302.1"/>
    <property type="molecule type" value="Genomic_DNA"/>
</dbReference>
<reference evidence="3" key="1">
    <citation type="submission" date="2016-07" db="EMBL/GenBank/DDBJ databases">
        <title>Nontailed viruses are major unrecognized killers of bacteria in the ocean.</title>
        <authorList>
            <person name="Kauffman K."/>
            <person name="Hussain F."/>
            <person name="Yang J."/>
            <person name="Arevalo P."/>
            <person name="Brown J."/>
            <person name="Cutler M."/>
            <person name="Kelly L."/>
            <person name="Polz M.F."/>
        </authorList>
    </citation>
    <scope>NUCLEOTIDE SEQUENCE [LARGE SCALE GENOMIC DNA]</scope>
    <source>
        <strain evidence="3">10N.261.45.A10</strain>
    </source>
</reference>
<name>A0A2N7LFS7_9GAMM</name>
<sequence>MLEHEKRIAKLLLLVSRLNNEHDIAHPAIYYTQDRLAVLSRCTRQTLSRSLKLLEQQALIKVGYKRIDIIDLEGLESFTYR</sequence>
<protein>
    <recommendedName>
        <fullName evidence="1">HTH crp-type domain-containing protein</fullName>
    </recommendedName>
</protein>
<proteinExistence type="predicted"/>
<accession>A0A2N7LFS7</accession>
<gene>
    <name evidence="2" type="ORF">BCT23_10120</name>
</gene>
<dbReference type="GO" id="GO:0003677">
    <property type="term" value="F:DNA binding"/>
    <property type="evidence" value="ECO:0007669"/>
    <property type="project" value="InterPro"/>
</dbReference>
<dbReference type="InterPro" id="IPR036390">
    <property type="entry name" value="WH_DNA-bd_sf"/>
</dbReference>
<evidence type="ECO:0000313" key="2">
    <source>
        <dbReference type="EMBL" id="PMN94302.1"/>
    </source>
</evidence>
<dbReference type="Pfam" id="PF13545">
    <property type="entry name" value="HTH_Crp_2"/>
    <property type="match status" value="1"/>
</dbReference>
<dbReference type="InterPro" id="IPR036388">
    <property type="entry name" value="WH-like_DNA-bd_sf"/>
</dbReference>
<comment type="caution">
    <text evidence="2">The sequence shown here is derived from an EMBL/GenBank/DDBJ whole genome shotgun (WGS) entry which is preliminary data.</text>
</comment>
<dbReference type="Proteomes" id="UP000235387">
    <property type="component" value="Unassembled WGS sequence"/>
</dbReference>
<dbReference type="SMART" id="SM00419">
    <property type="entry name" value="HTH_CRP"/>
    <property type="match status" value="1"/>
</dbReference>
<dbReference type="GO" id="GO:0006355">
    <property type="term" value="P:regulation of DNA-templated transcription"/>
    <property type="evidence" value="ECO:0007669"/>
    <property type="project" value="InterPro"/>
</dbReference>
<evidence type="ECO:0000259" key="1">
    <source>
        <dbReference type="SMART" id="SM00419"/>
    </source>
</evidence>
<dbReference type="InterPro" id="IPR012318">
    <property type="entry name" value="HTH_CRP"/>
</dbReference>
<dbReference type="SUPFAM" id="SSF46785">
    <property type="entry name" value="Winged helix' DNA-binding domain"/>
    <property type="match status" value="1"/>
</dbReference>